<evidence type="ECO:0000256" key="4">
    <source>
        <dbReference type="ARBA" id="ARBA00022723"/>
    </source>
</evidence>
<evidence type="ECO:0000256" key="1">
    <source>
        <dbReference type="ARBA" id="ARBA00000900"/>
    </source>
</evidence>
<comment type="caution">
    <text evidence="11">The sequence shown here is derived from an EMBL/GenBank/DDBJ whole genome shotgun (WGS) entry which is preliminary data.</text>
</comment>
<keyword evidence="3" id="KW-0808">Transferase</keyword>
<organism evidence="11 12">
    <name type="scientific">Panicum virgatum</name>
    <name type="common">Blackwell switchgrass</name>
    <dbReference type="NCBI Taxonomy" id="38727"/>
    <lineage>
        <taxon>Eukaryota</taxon>
        <taxon>Viridiplantae</taxon>
        <taxon>Streptophyta</taxon>
        <taxon>Embryophyta</taxon>
        <taxon>Tracheophyta</taxon>
        <taxon>Spermatophyta</taxon>
        <taxon>Magnoliopsida</taxon>
        <taxon>Liliopsida</taxon>
        <taxon>Poales</taxon>
        <taxon>Poaceae</taxon>
        <taxon>PACMAD clade</taxon>
        <taxon>Panicoideae</taxon>
        <taxon>Panicodae</taxon>
        <taxon>Paniceae</taxon>
        <taxon>Panicinae</taxon>
        <taxon>Panicum</taxon>
        <taxon>Panicum sect. Hiantes</taxon>
    </lineage>
</organism>
<keyword evidence="4" id="KW-0479">Metal-binding</keyword>
<dbReference type="InterPro" id="IPR001841">
    <property type="entry name" value="Znf_RING"/>
</dbReference>
<feature type="domain" description="RING-type" evidence="10">
    <location>
        <begin position="129"/>
        <end position="170"/>
    </location>
</feature>
<dbReference type="AlphaFoldDB" id="A0A8T0TWX3"/>
<dbReference type="InterPro" id="IPR013083">
    <property type="entry name" value="Znf_RING/FYVE/PHD"/>
</dbReference>
<dbReference type="Gene3D" id="3.30.40.10">
    <property type="entry name" value="Zinc/RING finger domain, C3HC4 (zinc finger)"/>
    <property type="match status" value="1"/>
</dbReference>
<dbReference type="SMART" id="SM00184">
    <property type="entry name" value="RING"/>
    <property type="match status" value="1"/>
</dbReference>
<dbReference type="InterPro" id="IPR045191">
    <property type="entry name" value="MBR1/2-like"/>
</dbReference>
<evidence type="ECO:0000256" key="6">
    <source>
        <dbReference type="ARBA" id="ARBA00022786"/>
    </source>
</evidence>
<evidence type="ECO:0000256" key="2">
    <source>
        <dbReference type="ARBA" id="ARBA00012483"/>
    </source>
</evidence>
<feature type="transmembrane region" description="Helical" evidence="9">
    <location>
        <begin position="86"/>
        <end position="104"/>
    </location>
</feature>
<evidence type="ECO:0000256" key="5">
    <source>
        <dbReference type="ARBA" id="ARBA00022771"/>
    </source>
</evidence>
<keyword evidence="5 8" id="KW-0863">Zinc-finger</keyword>
<protein>
    <recommendedName>
        <fullName evidence="2">RING-type E3 ubiquitin transferase</fullName>
        <ecNumber evidence="2">2.3.2.27</ecNumber>
    </recommendedName>
</protein>
<dbReference type="PANTHER" id="PTHR22937:SF65">
    <property type="entry name" value="E3 UBIQUITIN-PROTEIN LIGASE ARK2C"/>
    <property type="match status" value="1"/>
</dbReference>
<dbReference type="EMBL" id="CM029043">
    <property type="protein sequence ID" value="KAG2613174.1"/>
    <property type="molecule type" value="Genomic_DNA"/>
</dbReference>
<keyword evidence="7" id="KW-0862">Zinc</keyword>
<sequence>MGYVMLQIEVSCHQSIAERDQGEAEVLARRFLVLLRSFLTGQALKASTAGDRMGGAVEARPDDVDDRDDACSPIVRAFGPDWRWKFMLIIVSALVAVLLLIWLAKRGVMTWWCRRRRVPPQPQPSMPMCTVCQDDVEKGEDAVALPCGHSYHRRCITQAVDHDPRCPVCRAPVSPADTAV</sequence>
<evidence type="ECO:0000256" key="8">
    <source>
        <dbReference type="PROSITE-ProRule" id="PRU00175"/>
    </source>
</evidence>
<dbReference type="PROSITE" id="PS50089">
    <property type="entry name" value="ZF_RING_2"/>
    <property type="match status" value="1"/>
</dbReference>
<gene>
    <name evidence="11" type="ORF">PVAP13_4KG111852</name>
</gene>
<evidence type="ECO:0000259" key="10">
    <source>
        <dbReference type="PROSITE" id="PS50089"/>
    </source>
</evidence>
<accession>A0A8T0TWX3</accession>
<keyword evidence="9" id="KW-1133">Transmembrane helix</keyword>
<evidence type="ECO:0000313" key="12">
    <source>
        <dbReference type="Proteomes" id="UP000823388"/>
    </source>
</evidence>
<dbReference type="EC" id="2.3.2.27" evidence="2"/>
<keyword evidence="6" id="KW-0833">Ubl conjugation pathway</keyword>
<evidence type="ECO:0000313" key="11">
    <source>
        <dbReference type="EMBL" id="KAG2613174.1"/>
    </source>
</evidence>
<dbReference type="PANTHER" id="PTHR22937">
    <property type="entry name" value="E3 UBIQUITIN-PROTEIN LIGASE RNF165"/>
    <property type="match status" value="1"/>
</dbReference>
<keyword evidence="12" id="KW-1185">Reference proteome</keyword>
<evidence type="ECO:0000256" key="9">
    <source>
        <dbReference type="SAM" id="Phobius"/>
    </source>
</evidence>
<dbReference type="SUPFAM" id="SSF57850">
    <property type="entry name" value="RING/U-box"/>
    <property type="match status" value="1"/>
</dbReference>
<keyword evidence="9" id="KW-0472">Membrane</keyword>
<comment type="catalytic activity">
    <reaction evidence="1">
        <text>S-ubiquitinyl-[E2 ubiquitin-conjugating enzyme]-L-cysteine + [acceptor protein]-L-lysine = [E2 ubiquitin-conjugating enzyme]-L-cysteine + N(6)-ubiquitinyl-[acceptor protein]-L-lysine.</text>
        <dbReference type="EC" id="2.3.2.27"/>
    </reaction>
</comment>
<dbReference type="Pfam" id="PF13639">
    <property type="entry name" value="zf-RING_2"/>
    <property type="match status" value="1"/>
</dbReference>
<keyword evidence="9" id="KW-0812">Transmembrane</keyword>
<dbReference type="Proteomes" id="UP000823388">
    <property type="component" value="Chromosome 4K"/>
</dbReference>
<dbReference type="GO" id="GO:0061630">
    <property type="term" value="F:ubiquitin protein ligase activity"/>
    <property type="evidence" value="ECO:0007669"/>
    <property type="project" value="UniProtKB-EC"/>
</dbReference>
<dbReference type="GO" id="GO:0008270">
    <property type="term" value="F:zinc ion binding"/>
    <property type="evidence" value="ECO:0007669"/>
    <property type="project" value="UniProtKB-KW"/>
</dbReference>
<proteinExistence type="predicted"/>
<evidence type="ECO:0000256" key="3">
    <source>
        <dbReference type="ARBA" id="ARBA00022679"/>
    </source>
</evidence>
<evidence type="ECO:0000256" key="7">
    <source>
        <dbReference type="ARBA" id="ARBA00022833"/>
    </source>
</evidence>
<name>A0A8T0TWX3_PANVG</name>
<reference evidence="11" key="1">
    <citation type="submission" date="2020-05" db="EMBL/GenBank/DDBJ databases">
        <title>WGS assembly of Panicum virgatum.</title>
        <authorList>
            <person name="Lovell J.T."/>
            <person name="Jenkins J."/>
            <person name="Shu S."/>
            <person name="Juenger T.E."/>
            <person name="Schmutz J."/>
        </authorList>
    </citation>
    <scope>NUCLEOTIDE SEQUENCE</scope>
    <source>
        <strain evidence="11">AP13</strain>
    </source>
</reference>